<dbReference type="eggNOG" id="COG3842">
    <property type="taxonomic scope" value="Bacteria"/>
</dbReference>
<organism evidence="2 3">
    <name type="scientific">Catenovulum agarivorans DS-2</name>
    <dbReference type="NCBI Taxonomy" id="1328313"/>
    <lineage>
        <taxon>Bacteria</taxon>
        <taxon>Pseudomonadati</taxon>
        <taxon>Pseudomonadota</taxon>
        <taxon>Gammaproteobacteria</taxon>
        <taxon>Alteromonadales</taxon>
        <taxon>Alteromonadaceae</taxon>
        <taxon>Catenovulum</taxon>
    </lineage>
</organism>
<comment type="caution">
    <text evidence="2">The sequence shown here is derived from an EMBL/GenBank/DDBJ whole genome shotgun (WGS) entry which is preliminary data.</text>
</comment>
<dbReference type="InterPro" id="IPR015854">
    <property type="entry name" value="ABC_transpr_LolD-like"/>
</dbReference>
<sequence>MSLDVKHFYLGFADLSLFEDAQLSIAEGEIVCLSTGVLDGGTSFLKACAGIVPYQSGTLLVDGEEISHMPADKIFRKVAYCYESGGLVSLFTVYNNIALPLKYHRNFDNDFVAKRITSVAELLGIASILEYDVHQLNDVQLRLVNLARALVIRPRLLLADELQSGMSPAMREQILAILKDYCNQTRASLLMTTTAGDSHSIADRVYRIENKKIILESP</sequence>
<name>W7QFB4_9ALTE</name>
<dbReference type="InterPro" id="IPR003439">
    <property type="entry name" value="ABC_transporter-like_ATP-bd"/>
</dbReference>
<keyword evidence="3" id="KW-1185">Reference proteome</keyword>
<evidence type="ECO:0000313" key="2">
    <source>
        <dbReference type="EMBL" id="EWH11594.1"/>
    </source>
</evidence>
<dbReference type="GO" id="GO:0005524">
    <property type="term" value="F:ATP binding"/>
    <property type="evidence" value="ECO:0007669"/>
    <property type="project" value="UniProtKB-KW"/>
</dbReference>
<keyword evidence="2" id="KW-0547">Nucleotide-binding</keyword>
<dbReference type="Gene3D" id="3.40.50.300">
    <property type="entry name" value="P-loop containing nucleotide triphosphate hydrolases"/>
    <property type="match status" value="1"/>
</dbReference>
<dbReference type="OrthoDB" id="6384998at2"/>
<dbReference type="PANTHER" id="PTHR24220">
    <property type="entry name" value="IMPORT ATP-BINDING PROTEIN"/>
    <property type="match status" value="1"/>
</dbReference>
<proteinExistence type="predicted"/>
<dbReference type="SUPFAM" id="SSF52540">
    <property type="entry name" value="P-loop containing nucleoside triphosphate hydrolases"/>
    <property type="match status" value="1"/>
</dbReference>
<dbReference type="AlphaFoldDB" id="W7QFB4"/>
<dbReference type="Pfam" id="PF00005">
    <property type="entry name" value="ABC_tran"/>
    <property type="match status" value="1"/>
</dbReference>
<dbReference type="Proteomes" id="UP000019276">
    <property type="component" value="Unassembled WGS sequence"/>
</dbReference>
<dbReference type="STRING" id="1328313.DS2_03760"/>
<dbReference type="GO" id="GO:0022857">
    <property type="term" value="F:transmembrane transporter activity"/>
    <property type="evidence" value="ECO:0007669"/>
    <property type="project" value="TreeGrafter"/>
</dbReference>
<protein>
    <submittedName>
        <fullName evidence="2">Methionine import ATP-binding protein MetN</fullName>
    </submittedName>
</protein>
<reference evidence="2 3" key="1">
    <citation type="journal article" date="2014" name="Genome Announc.">
        <title>Draft Genome Sequence of the Agar-Degrading Bacterium Catenovulum sp. Strain DS-2, Isolated from Intestines of Haliotis diversicolor.</title>
        <authorList>
            <person name="Shan D."/>
            <person name="Li X."/>
            <person name="Gu Z."/>
            <person name="Wei G."/>
            <person name="Gao Z."/>
            <person name="Shao Z."/>
        </authorList>
    </citation>
    <scope>NUCLEOTIDE SEQUENCE [LARGE SCALE GENOMIC DNA]</scope>
    <source>
        <strain evidence="2 3">DS-2</strain>
    </source>
</reference>
<dbReference type="PROSITE" id="PS50893">
    <property type="entry name" value="ABC_TRANSPORTER_2"/>
    <property type="match status" value="1"/>
</dbReference>
<evidence type="ECO:0000313" key="3">
    <source>
        <dbReference type="Proteomes" id="UP000019276"/>
    </source>
</evidence>
<dbReference type="GO" id="GO:0016887">
    <property type="term" value="F:ATP hydrolysis activity"/>
    <property type="evidence" value="ECO:0007669"/>
    <property type="project" value="InterPro"/>
</dbReference>
<evidence type="ECO:0000259" key="1">
    <source>
        <dbReference type="PROSITE" id="PS50893"/>
    </source>
</evidence>
<dbReference type="GO" id="GO:0005886">
    <property type="term" value="C:plasma membrane"/>
    <property type="evidence" value="ECO:0007669"/>
    <property type="project" value="TreeGrafter"/>
</dbReference>
<dbReference type="InterPro" id="IPR027417">
    <property type="entry name" value="P-loop_NTPase"/>
</dbReference>
<accession>W7QFB4</accession>
<dbReference type="RefSeq" id="WP_035013298.1">
    <property type="nucleotide sequence ID" value="NZ_ARZY01000004.1"/>
</dbReference>
<keyword evidence="2" id="KW-0067">ATP-binding</keyword>
<gene>
    <name evidence="2" type="ORF">DS2_03760</name>
</gene>
<dbReference type="EMBL" id="ARZY01000004">
    <property type="protein sequence ID" value="EWH11594.1"/>
    <property type="molecule type" value="Genomic_DNA"/>
</dbReference>
<feature type="domain" description="ABC transporter" evidence="1">
    <location>
        <begin position="3"/>
        <end position="218"/>
    </location>
</feature>